<keyword evidence="3" id="KW-0807">Transducer</keyword>
<accession>A0A240TZ88</accession>
<dbReference type="CDD" id="cd11386">
    <property type="entry name" value="MCP_signal"/>
    <property type="match status" value="1"/>
</dbReference>
<dbReference type="Gene3D" id="3.30.450.20">
    <property type="entry name" value="PAS domain"/>
    <property type="match status" value="1"/>
</dbReference>
<evidence type="ECO:0000256" key="4">
    <source>
        <dbReference type="SAM" id="Phobius"/>
    </source>
</evidence>
<dbReference type="Gene3D" id="1.10.287.950">
    <property type="entry name" value="Methyl-accepting chemotaxis protein"/>
    <property type="match status" value="1"/>
</dbReference>
<dbReference type="SMART" id="SM00283">
    <property type="entry name" value="MA"/>
    <property type="match status" value="1"/>
</dbReference>
<comment type="similarity">
    <text evidence="2">Belongs to the methyl-accepting chemotaxis (MCP) protein family.</text>
</comment>
<reference evidence="8 9" key="1">
    <citation type="submission" date="2017-05" db="EMBL/GenBank/DDBJ databases">
        <title>Polyphasic characterization of four soil-derived phenanthrene-degrading Acidovorax strains and proposal of Acidovorax phenanthrenivorans sp. nov.</title>
        <authorList>
            <person name="Singleton D.R."/>
            <person name="Lee J."/>
            <person name="Dickey A.N."/>
            <person name="Stroud A."/>
            <person name="Scholl E.H."/>
            <person name="Wright F.A."/>
            <person name="Aitken M.D."/>
        </authorList>
    </citation>
    <scope>NUCLEOTIDE SEQUENCE [LARGE SCALE GENOMIC DNA]</scope>
    <source>
        <strain evidence="8">NA3</strain>
    </source>
</reference>
<dbReference type="FunFam" id="1.10.287.950:FF:000001">
    <property type="entry name" value="Methyl-accepting chemotaxis sensory transducer"/>
    <property type="match status" value="1"/>
</dbReference>
<protein>
    <submittedName>
        <fullName evidence="8">Diguanylate cyclase</fullName>
    </submittedName>
</protein>
<dbReference type="AlphaFoldDB" id="A0A240TZ88"/>
<dbReference type="PROSITE" id="PS50111">
    <property type="entry name" value="CHEMOTAXIS_TRANSDUC_2"/>
    <property type="match status" value="1"/>
</dbReference>
<comment type="subcellular location">
    <subcellularLocation>
        <location evidence="1">Membrane</location>
    </subcellularLocation>
</comment>
<proteinExistence type="inferred from homology"/>
<dbReference type="InterPro" id="IPR000014">
    <property type="entry name" value="PAS"/>
</dbReference>
<feature type="domain" description="Methyl-accepting transducer" evidence="5">
    <location>
        <begin position="270"/>
        <end position="499"/>
    </location>
</feature>
<evidence type="ECO:0000256" key="3">
    <source>
        <dbReference type="PROSITE-ProRule" id="PRU00284"/>
    </source>
</evidence>
<dbReference type="PANTHER" id="PTHR43531">
    <property type="entry name" value="PROTEIN ICFG"/>
    <property type="match status" value="1"/>
</dbReference>
<dbReference type="PROSITE" id="PS50112">
    <property type="entry name" value="PAS"/>
    <property type="match status" value="1"/>
</dbReference>
<dbReference type="Proteomes" id="UP000194432">
    <property type="component" value="Chromosome 1"/>
</dbReference>
<dbReference type="Pfam" id="PF08447">
    <property type="entry name" value="PAS_3"/>
    <property type="match status" value="1"/>
</dbReference>
<dbReference type="InterPro" id="IPR013655">
    <property type="entry name" value="PAS_fold_3"/>
</dbReference>
<evidence type="ECO:0000256" key="2">
    <source>
        <dbReference type="ARBA" id="ARBA00029447"/>
    </source>
</evidence>
<evidence type="ECO:0000313" key="9">
    <source>
        <dbReference type="Proteomes" id="UP000194432"/>
    </source>
</evidence>
<dbReference type="InterPro" id="IPR003660">
    <property type="entry name" value="HAMP_dom"/>
</dbReference>
<keyword evidence="4" id="KW-0472">Membrane</keyword>
<dbReference type="GO" id="GO:0004888">
    <property type="term" value="F:transmembrane signaling receptor activity"/>
    <property type="evidence" value="ECO:0007669"/>
    <property type="project" value="TreeGrafter"/>
</dbReference>
<keyword evidence="9" id="KW-1185">Reference proteome</keyword>
<evidence type="ECO:0000259" key="7">
    <source>
        <dbReference type="PROSITE" id="PS50885"/>
    </source>
</evidence>
<dbReference type="KEGG" id="acin:CBP34_00380"/>
<dbReference type="GO" id="GO:0007165">
    <property type="term" value="P:signal transduction"/>
    <property type="evidence" value="ECO:0007669"/>
    <property type="project" value="UniProtKB-KW"/>
</dbReference>
<evidence type="ECO:0000259" key="5">
    <source>
        <dbReference type="PROSITE" id="PS50111"/>
    </source>
</evidence>
<dbReference type="EMBL" id="CP021361">
    <property type="protein sequence ID" value="ART50428.1"/>
    <property type="molecule type" value="Genomic_DNA"/>
</dbReference>
<dbReference type="PROSITE" id="PS50885">
    <property type="entry name" value="HAMP"/>
    <property type="match status" value="1"/>
</dbReference>
<evidence type="ECO:0000259" key="6">
    <source>
        <dbReference type="PROSITE" id="PS50112"/>
    </source>
</evidence>
<dbReference type="InterPro" id="IPR004089">
    <property type="entry name" value="MCPsignal_dom"/>
</dbReference>
<dbReference type="Pfam" id="PF00672">
    <property type="entry name" value="HAMP"/>
    <property type="match status" value="1"/>
</dbReference>
<dbReference type="SUPFAM" id="SSF58104">
    <property type="entry name" value="Methyl-accepting chemotaxis protein (MCP) signaling domain"/>
    <property type="match status" value="1"/>
</dbReference>
<evidence type="ECO:0000256" key="1">
    <source>
        <dbReference type="ARBA" id="ARBA00004370"/>
    </source>
</evidence>
<feature type="transmembrane region" description="Helical" evidence="4">
    <location>
        <begin position="170"/>
        <end position="188"/>
    </location>
</feature>
<dbReference type="GO" id="GO:0006935">
    <property type="term" value="P:chemotaxis"/>
    <property type="evidence" value="ECO:0007669"/>
    <property type="project" value="TreeGrafter"/>
</dbReference>
<dbReference type="InterPro" id="IPR035965">
    <property type="entry name" value="PAS-like_dom_sf"/>
</dbReference>
<name>A0A240TZ88_9BURK</name>
<feature type="domain" description="HAMP" evidence="7">
    <location>
        <begin position="213"/>
        <end position="265"/>
    </location>
</feature>
<dbReference type="InterPro" id="IPR051310">
    <property type="entry name" value="MCP_chemotaxis"/>
</dbReference>
<dbReference type="PANTHER" id="PTHR43531:SF7">
    <property type="entry name" value="AEROTAXIS RECEPTOR"/>
    <property type="match status" value="1"/>
</dbReference>
<sequence length="516" mass="55769">MKNNGPVTQREYPVGEHETLLSATDLKGRITYANDAFIACSGFERDELYGKAHNLVRHPDMPPAAFDDMWSTIQSGRTWTALVKNRRKDGDHYWVRANAAPIRQRGEVTGYLSVRTRPDRDSVAAHEEVYRDIRTGSRKVGLRRGQVVRKSLLGWYTRWRFVSLATRMRLGLVALWLTGAAGMVSMGAQAASQWPALAGWTLAVLFSGWWLRTAVHGPLQQLMAQAQAVASGQRAEPLFLNRCDEIGTLMRGIEQASLNLVALVGDIQGKVVRVRSGADDLQQGNEKLAQRTREAAASVEETAAANEQLATTISSNSETAAQAAQMAAQAVRVASQSAALVAQAQENMRGVSASSQKVADITSLIDSIAFQTNILALNAAVEAARAGEHGKGFAVVASEVRSLSIKSANAAKEIRQLIDASTAQIDAGNRTVTSAGDTLTKAVQVVERVAAMMENIRLASKEQAHGVAQINQSLVQLEQMAQLNAAQVEHNAQLSQVLGEQAQRLDEAASVFRQGV</sequence>
<dbReference type="NCBIfam" id="TIGR00229">
    <property type="entry name" value="sensory_box"/>
    <property type="match status" value="1"/>
</dbReference>
<dbReference type="GO" id="GO:0005886">
    <property type="term" value="C:plasma membrane"/>
    <property type="evidence" value="ECO:0007669"/>
    <property type="project" value="TreeGrafter"/>
</dbReference>
<feature type="domain" description="PAS" evidence="6">
    <location>
        <begin position="23"/>
        <end position="60"/>
    </location>
</feature>
<evidence type="ECO:0000313" key="8">
    <source>
        <dbReference type="EMBL" id="ART50428.1"/>
    </source>
</evidence>
<gene>
    <name evidence="8" type="ORF">CBP34_00380</name>
</gene>
<keyword evidence="4" id="KW-1133">Transmembrane helix</keyword>
<dbReference type="CDD" id="cd00130">
    <property type="entry name" value="PAS"/>
    <property type="match status" value="1"/>
</dbReference>
<dbReference type="SUPFAM" id="SSF55785">
    <property type="entry name" value="PYP-like sensor domain (PAS domain)"/>
    <property type="match status" value="1"/>
</dbReference>
<dbReference type="CDD" id="cd06225">
    <property type="entry name" value="HAMP"/>
    <property type="match status" value="1"/>
</dbReference>
<organism evidence="8 9">
    <name type="scientific">Acidovorax carolinensis</name>
    <dbReference type="NCBI Taxonomy" id="553814"/>
    <lineage>
        <taxon>Bacteria</taxon>
        <taxon>Pseudomonadati</taxon>
        <taxon>Pseudomonadota</taxon>
        <taxon>Betaproteobacteria</taxon>
        <taxon>Burkholderiales</taxon>
        <taxon>Comamonadaceae</taxon>
        <taxon>Acidovorax</taxon>
    </lineage>
</organism>
<dbReference type="RefSeq" id="WP_094096966.1">
    <property type="nucleotide sequence ID" value="NZ_CP021361.1"/>
</dbReference>
<keyword evidence="4" id="KW-0812">Transmembrane</keyword>
<dbReference type="Pfam" id="PF00015">
    <property type="entry name" value="MCPsignal"/>
    <property type="match status" value="1"/>
</dbReference>